<dbReference type="Pfam" id="PF07653">
    <property type="entry name" value="SH3_2"/>
    <property type="match status" value="1"/>
</dbReference>
<feature type="domain" description="EH" evidence="6">
    <location>
        <begin position="12"/>
        <end position="100"/>
    </location>
</feature>
<feature type="compositionally biased region" description="Polar residues" evidence="4">
    <location>
        <begin position="158"/>
        <end position="168"/>
    </location>
</feature>
<feature type="domain" description="EF-hand" evidence="7">
    <location>
        <begin position="44"/>
        <end position="79"/>
    </location>
</feature>
<dbReference type="GO" id="GO:0060090">
    <property type="term" value="F:molecular adaptor activity"/>
    <property type="evidence" value="ECO:0007669"/>
    <property type="project" value="TreeGrafter"/>
</dbReference>
<dbReference type="Gene3D" id="1.10.238.10">
    <property type="entry name" value="EF-hand"/>
    <property type="match status" value="2"/>
</dbReference>
<dbReference type="PANTHER" id="PTHR11216:SF170">
    <property type="entry name" value="DYNAMIN ASSOCIATED PROTEIN 160, ISOFORM D"/>
    <property type="match status" value="1"/>
</dbReference>
<evidence type="ECO:0008006" key="10">
    <source>
        <dbReference type="Google" id="ProtNLM"/>
    </source>
</evidence>
<dbReference type="InterPro" id="IPR002048">
    <property type="entry name" value="EF_hand_dom"/>
</dbReference>
<dbReference type="CDD" id="cd00174">
    <property type="entry name" value="SH3"/>
    <property type="match status" value="2"/>
</dbReference>
<dbReference type="PRINTS" id="PR00499">
    <property type="entry name" value="P67PHOX"/>
</dbReference>
<dbReference type="InterPro" id="IPR018247">
    <property type="entry name" value="EF_Hand_1_Ca_BS"/>
</dbReference>
<evidence type="ECO:0000313" key="9">
    <source>
        <dbReference type="Proteomes" id="UP000494206"/>
    </source>
</evidence>
<keyword evidence="2" id="KW-0106">Calcium</keyword>
<feature type="region of interest" description="Disordered" evidence="4">
    <location>
        <begin position="621"/>
        <end position="657"/>
    </location>
</feature>
<dbReference type="EMBL" id="CADEPM010000008">
    <property type="protein sequence ID" value="CAB3409362.1"/>
    <property type="molecule type" value="Genomic_DNA"/>
</dbReference>
<dbReference type="SMART" id="SM00326">
    <property type="entry name" value="SH3"/>
    <property type="match status" value="5"/>
</dbReference>
<dbReference type="GO" id="GO:0042734">
    <property type="term" value="C:presynaptic membrane"/>
    <property type="evidence" value="ECO:0007669"/>
    <property type="project" value="TreeGrafter"/>
</dbReference>
<dbReference type="InterPro" id="IPR011992">
    <property type="entry name" value="EF-hand-dom_pair"/>
</dbReference>
<evidence type="ECO:0000256" key="3">
    <source>
        <dbReference type="PROSITE-ProRule" id="PRU00192"/>
    </source>
</evidence>
<dbReference type="GO" id="GO:0005509">
    <property type="term" value="F:calcium ion binding"/>
    <property type="evidence" value="ECO:0007669"/>
    <property type="project" value="InterPro"/>
</dbReference>
<dbReference type="AlphaFoldDB" id="A0A8S1FDT5"/>
<feature type="region of interest" description="Disordered" evidence="4">
    <location>
        <begin position="497"/>
        <end position="563"/>
    </location>
</feature>
<evidence type="ECO:0000313" key="8">
    <source>
        <dbReference type="EMBL" id="CAB3409362.1"/>
    </source>
</evidence>
<evidence type="ECO:0000256" key="4">
    <source>
        <dbReference type="SAM" id="MobiDB-lite"/>
    </source>
</evidence>
<accession>A0A8S1FDT5</accession>
<feature type="region of interest" description="Disordered" evidence="4">
    <location>
        <begin position="917"/>
        <end position="939"/>
    </location>
</feature>
<feature type="compositionally biased region" description="Low complexity" evidence="4">
    <location>
        <begin position="830"/>
        <end position="840"/>
    </location>
</feature>
<dbReference type="OrthoDB" id="2015333at2759"/>
<keyword evidence="1 3" id="KW-0728">SH3 domain</keyword>
<evidence type="ECO:0000259" key="7">
    <source>
        <dbReference type="PROSITE" id="PS50222"/>
    </source>
</evidence>
<dbReference type="SMART" id="SM00027">
    <property type="entry name" value="EH"/>
    <property type="match status" value="2"/>
</dbReference>
<feature type="region of interest" description="Disordered" evidence="4">
    <location>
        <begin position="336"/>
        <end position="357"/>
    </location>
</feature>
<dbReference type="PROSITE" id="PS50002">
    <property type="entry name" value="SH3"/>
    <property type="match status" value="5"/>
</dbReference>
<keyword evidence="9" id="KW-1185">Reference proteome</keyword>
<evidence type="ECO:0000259" key="5">
    <source>
        <dbReference type="PROSITE" id="PS50002"/>
    </source>
</evidence>
<feature type="compositionally biased region" description="Polar residues" evidence="4">
    <location>
        <begin position="641"/>
        <end position="655"/>
    </location>
</feature>
<dbReference type="Pfam" id="PF12763">
    <property type="entry name" value="EH"/>
    <property type="match status" value="2"/>
</dbReference>
<dbReference type="Gene3D" id="2.30.30.40">
    <property type="entry name" value="SH3 Domains"/>
    <property type="match status" value="5"/>
</dbReference>
<feature type="compositionally biased region" description="Basic and acidic residues" evidence="4">
    <location>
        <begin position="417"/>
        <end position="427"/>
    </location>
</feature>
<evidence type="ECO:0000259" key="6">
    <source>
        <dbReference type="PROSITE" id="PS50031"/>
    </source>
</evidence>
<feature type="domain" description="SH3" evidence="5">
    <location>
        <begin position="658"/>
        <end position="719"/>
    </location>
</feature>
<feature type="compositionally biased region" description="Polar residues" evidence="4">
    <location>
        <begin position="129"/>
        <end position="138"/>
    </location>
</feature>
<evidence type="ECO:0000256" key="2">
    <source>
        <dbReference type="ARBA" id="ARBA00022837"/>
    </source>
</evidence>
<reference evidence="8 9" key="1">
    <citation type="submission" date="2020-04" db="EMBL/GenBank/DDBJ databases">
        <authorList>
            <person name="Laetsch R D."/>
            <person name="Stevens L."/>
            <person name="Kumar S."/>
            <person name="Blaxter L. M."/>
        </authorList>
    </citation>
    <scope>NUCLEOTIDE SEQUENCE [LARGE SCALE GENOMIC DNA]</scope>
</reference>
<dbReference type="PROSITE" id="PS00018">
    <property type="entry name" value="EF_HAND_1"/>
    <property type="match status" value="2"/>
</dbReference>
<dbReference type="PRINTS" id="PR00452">
    <property type="entry name" value="SH3DOMAIN"/>
</dbReference>
<dbReference type="PROSITE" id="PS50222">
    <property type="entry name" value="EF_HAND_2"/>
    <property type="match status" value="1"/>
</dbReference>
<dbReference type="CDD" id="cd00052">
    <property type="entry name" value="EH"/>
    <property type="match status" value="2"/>
</dbReference>
<sequence length="1069" mass="119311">MASNPWEVSDAEYQKNVQLFNQLTVGQPYMDAMTAKNALMRSNLPPPILAQIWALSDLDKDGRLDIREYSIAMRLAFNCLAGLPLPPVLPPSLLVVPSRSTPLHQPTFPPMPVGLPPVVPMVPQASGWSASRTSSVDQHTPERRMSTNSVGVFPGGPQSRNNSITGSPIKTDRSIFDGKQLENWAIPHHSKLKYSQLFNALDKDRVGFLSTQAARSALGLSGLGTNVLAHIWLLSDVNKDGKLSVEEYCISQYMIEMFKAGFALPATTPPELMRMCGVSRSATNTPELEPGAEPPQKTPTPKTFEDKRQDNFAKGQAELERRRLILLEEENRRKAEIEKKEREEEARRERERAEKERQLEIERQAELERQRILEQQREEEEKKRRAELEKRREEEERSRKAAAEKARVKQLQNQKQQESERVAQRQQREKTLAFQLQALDEKQSDLDGDIAKAKDAVAAVTGEIEGMRAIRDEKVAKIQELQKENQKLAIESQEMSHQLLQMQSAHKETANRKAELDELRRRKEAMKSALEESKAHLEAEKEKTRKQKEELAKKEESYKEESYSKLLSKREEYRKMFELLVHAQKQAQIKIAELEASRKPNGHVPNGSAFANFDEAFGATAAAPQPAPARPPPASNPVIPTSESRNSVATSSQIDPTKETTKCRALFAFEARTEDELSFEPGDVIIVFQSHAAEPGWRAGQLRDKVGWFPEAFVEPIAQLPQTSTEPPIQNMPPNMTPSCSLDGIPEENAMKKEMQEMLKPNLSVTDASKPSLCQVMAQFQWRARNDDDLSFAKGDVIDVIEKQEMKWKGRKSTGECGWFPKSYVKVVGGETTPTTGSPSKPTPPAPQYDVVPGEIPTKPSGSDEEIYVALFDFEAAEPTDLALRVGDKVHVIEKNDDWWKGRCNGKEGIFPATYVQKESPTSSSQPLGESPAAPTQSSPSVICHAQAIVDFVASAPNQLGIKIGELIKVREKSDAGWWEGETIRNGVAVAGWFPGEYVKVVEAGVADATTLEAVAMFDYDASQGDELSLRVGDVVVITEKTDAEWWTGHKASDPSKSGLFPANYVQLK</sequence>
<dbReference type="GO" id="GO:0097708">
    <property type="term" value="C:intracellular vesicle"/>
    <property type="evidence" value="ECO:0007669"/>
    <property type="project" value="TreeGrafter"/>
</dbReference>
<proteinExistence type="predicted"/>
<gene>
    <name evidence="8" type="ORF">CBOVIS_LOCUS11021</name>
</gene>
<dbReference type="GO" id="GO:0150007">
    <property type="term" value="P:clathrin-dependent synaptic vesicle endocytosis"/>
    <property type="evidence" value="ECO:0007669"/>
    <property type="project" value="TreeGrafter"/>
</dbReference>
<organism evidence="8 9">
    <name type="scientific">Caenorhabditis bovis</name>
    <dbReference type="NCBI Taxonomy" id="2654633"/>
    <lineage>
        <taxon>Eukaryota</taxon>
        <taxon>Metazoa</taxon>
        <taxon>Ecdysozoa</taxon>
        <taxon>Nematoda</taxon>
        <taxon>Chromadorea</taxon>
        <taxon>Rhabditida</taxon>
        <taxon>Rhabditina</taxon>
        <taxon>Rhabditomorpha</taxon>
        <taxon>Rhabditoidea</taxon>
        <taxon>Rhabditidae</taxon>
        <taxon>Peloderinae</taxon>
        <taxon>Caenorhabditis</taxon>
    </lineage>
</organism>
<protein>
    <recommendedName>
        <fullName evidence="10">Intersectin-1</fullName>
    </recommendedName>
</protein>
<feature type="domain" description="SH3" evidence="5">
    <location>
        <begin position="941"/>
        <end position="1004"/>
    </location>
</feature>
<feature type="compositionally biased region" description="Basic and acidic residues" evidence="4">
    <location>
        <begin position="375"/>
        <end position="407"/>
    </location>
</feature>
<dbReference type="SUPFAM" id="SSF50044">
    <property type="entry name" value="SH3-domain"/>
    <property type="match status" value="5"/>
</dbReference>
<feature type="compositionally biased region" description="Pro residues" evidence="4">
    <location>
        <begin position="625"/>
        <end position="635"/>
    </location>
</feature>
<feature type="domain" description="SH3" evidence="5">
    <location>
        <begin position="1009"/>
        <end position="1069"/>
    </location>
</feature>
<feature type="domain" description="EH" evidence="6">
    <location>
        <begin position="190"/>
        <end position="273"/>
    </location>
</feature>
<dbReference type="CDD" id="cd11836">
    <property type="entry name" value="SH3_Intersectin_1"/>
    <property type="match status" value="1"/>
</dbReference>
<dbReference type="SUPFAM" id="SSF47473">
    <property type="entry name" value="EF-hand"/>
    <property type="match status" value="2"/>
</dbReference>
<comment type="caution">
    <text evidence="8">The sequence shown here is derived from an EMBL/GenBank/DDBJ whole genome shotgun (WGS) entry which is preliminary data.</text>
</comment>
<dbReference type="CDD" id="cd11837">
    <property type="entry name" value="SH3_Intersectin_2"/>
    <property type="match status" value="1"/>
</dbReference>
<dbReference type="InterPro" id="IPR000261">
    <property type="entry name" value="EH_dom"/>
</dbReference>
<feature type="domain" description="SH3" evidence="5">
    <location>
        <begin position="863"/>
        <end position="921"/>
    </location>
</feature>
<name>A0A8S1FDT5_9PELO</name>
<feature type="region of interest" description="Disordered" evidence="4">
    <location>
        <begin position="129"/>
        <end position="169"/>
    </location>
</feature>
<dbReference type="GO" id="GO:0005737">
    <property type="term" value="C:cytoplasm"/>
    <property type="evidence" value="ECO:0007669"/>
    <property type="project" value="TreeGrafter"/>
</dbReference>
<dbReference type="PROSITE" id="PS50031">
    <property type="entry name" value="EH"/>
    <property type="match status" value="2"/>
</dbReference>
<dbReference type="InterPro" id="IPR036028">
    <property type="entry name" value="SH3-like_dom_sf"/>
</dbReference>
<dbReference type="Proteomes" id="UP000494206">
    <property type="component" value="Unassembled WGS sequence"/>
</dbReference>
<feature type="compositionally biased region" description="Basic and acidic residues" evidence="4">
    <location>
        <begin position="505"/>
        <end position="563"/>
    </location>
</feature>
<feature type="region of interest" description="Disordered" evidence="4">
    <location>
        <begin position="830"/>
        <end position="852"/>
    </location>
</feature>
<dbReference type="Pfam" id="PF00018">
    <property type="entry name" value="SH3_1"/>
    <property type="match status" value="4"/>
</dbReference>
<evidence type="ECO:0000256" key="1">
    <source>
        <dbReference type="ARBA" id="ARBA00022443"/>
    </source>
</evidence>
<dbReference type="PANTHER" id="PTHR11216">
    <property type="entry name" value="EH DOMAIN"/>
    <property type="match status" value="1"/>
</dbReference>
<feature type="region of interest" description="Disordered" evidence="4">
    <location>
        <begin position="282"/>
        <end position="311"/>
    </location>
</feature>
<feature type="domain" description="SH3" evidence="5">
    <location>
        <begin position="769"/>
        <end position="830"/>
    </location>
</feature>
<dbReference type="InterPro" id="IPR001452">
    <property type="entry name" value="SH3_domain"/>
</dbReference>
<feature type="region of interest" description="Disordered" evidence="4">
    <location>
        <begin position="375"/>
        <end position="427"/>
    </location>
</feature>